<feature type="transmembrane region" description="Helical" evidence="1">
    <location>
        <begin position="19"/>
        <end position="37"/>
    </location>
</feature>
<evidence type="ECO:0000313" key="2">
    <source>
        <dbReference type="EMBL" id="UWZ84830.1"/>
    </source>
</evidence>
<evidence type="ECO:0000313" key="3">
    <source>
        <dbReference type="Proteomes" id="UP001059380"/>
    </source>
</evidence>
<name>A0A9J7BV96_9BACT</name>
<evidence type="ECO:0000256" key="1">
    <source>
        <dbReference type="SAM" id="Phobius"/>
    </source>
</evidence>
<organism evidence="2 3">
    <name type="scientific">Occallatibacter riparius</name>
    <dbReference type="NCBI Taxonomy" id="1002689"/>
    <lineage>
        <taxon>Bacteria</taxon>
        <taxon>Pseudomonadati</taxon>
        <taxon>Acidobacteriota</taxon>
        <taxon>Terriglobia</taxon>
        <taxon>Terriglobales</taxon>
        <taxon>Acidobacteriaceae</taxon>
        <taxon>Occallatibacter</taxon>
    </lineage>
</organism>
<dbReference type="AlphaFoldDB" id="A0A9J7BV96"/>
<keyword evidence="1" id="KW-0472">Membrane</keyword>
<keyword evidence="1" id="KW-1133">Transmembrane helix</keyword>
<dbReference type="EMBL" id="CP093313">
    <property type="protein sequence ID" value="UWZ84830.1"/>
    <property type="molecule type" value="Genomic_DNA"/>
</dbReference>
<proteinExistence type="predicted"/>
<dbReference type="KEGG" id="orp:MOP44_02570"/>
<protein>
    <submittedName>
        <fullName evidence="2">Uncharacterized protein</fullName>
    </submittedName>
</protein>
<keyword evidence="3" id="KW-1185">Reference proteome</keyword>
<accession>A0A9J7BV96</accession>
<dbReference type="RefSeq" id="WP_260794336.1">
    <property type="nucleotide sequence ID" value="NZ_CP093313.1"/>
</dbReference>
<keyword evidence="1" id="KW-0812">Transmembrane</keyword>
<sequence>MAEDTPSRTDVVLERLSKIAGILVPVVIAAVGAAYTIQKDNSDKLSRDAQEKQDTQQRIFDNAQKRYANLAALLPLLTSDKADTVKMAVEVYTAETKDQQAPTELQVTILQLPNKFPELASVVRQAADAGREQQKSLCSSNPDGLYIQVANSTEQLDRGRGLASSLNNGSLPLPLQGVQRIDQGPLVNQLRYYFSPENNDAATKVIDALKPLDVGQVQKQDLSPRYLKAGCAPPRVFELWIGTSTPLAPQFAQHR</sequence>
<reference evidence="2" key="1">
    <citation type="submission" date="2021-04" db="EMBL/GenBank/DDBJ databases">
        <title>Phylogenetic analysis of Acidobacteriaceae.</title>
        <authorList>
            <person name="Qiu L."/>
            <person name="Zhang Q."/>
        </authorList>
    </citation>
    <scope>NUCLEOTIDE SEQUENCE</scope>
    <source>
        <strain evidence="2">DSM 25168</strain>
    </source>
</reference>
<dbReference type="Proteomes" id="UP001059380">
    <property type="component" value="Chromosome"/>
</dbReference>
<gene>
    <name evidence="2" type="ORF">MOP44_02570</name>
</gene>